<dbReference type="SUPFAM" id="SSF50249">
    <property type="entry name" value="Nucleic acid-binding proteins"/>
    <property type="match status" value="1"/>
</dbReference>
<keyword evidence="4 10" id="KW-0436">Ligase</keyword>
<dbReference type="Gene3D" id="2.40.50.140">
    <property type="entry name" value="Nucleic acid-binding proteins"/>
    <property type="match status" value="1"/>
</dbReference>
<comment type="caution">
    <text evidence="13">The sequence shown here is derived from an EMBL/GenBank/DDBJ whole genome shotgun (WGS) entry which is preliminary data.</text>
</comment>
<reference evidence="13" key="1">
    <citation type="submission" date="2016-05" db="EMBL/GenBank/DDBJ databases">
        <title>Microbial consortia oxidize butane by reversing methanogenesis.</title>
        <authorList>
            <person name="Laso-Perez R."/>
            <person name="Richter M."/>
            <person name="Wegener G."/>
            <person name="Musat F."/>
        </authorList>
    </citation>
    <scope>NUCLEOTIDE SEQUENCE [LARGE SCALE GENOMIC DNA]</scope>
    <source>
        <strain evidence="13">BOX2</strain>
    </source>
</reference>
<feature type="binding site" evidence="10">
    <location>
        <position position="463"/>
    </location>
    <ligand>
        <name>ATP</name>
        <dbReference type="ChEBI" id="CHEBI:30616"/>
    </ligand>
</feature>
<feature type="region of interest" description="Aspartate" evidence="10">
    <location>
        <begin position="296"/>
        <end position="299"/>
    </location>
</feature>
<evidence type="ECO:0000313" key="13">
    <source>
        <dbReference type="EMBL" id="OFV67136.1"/>
    </source>
</evidence>
<feature type="binding site" evidence="10">
    <location>
        <position position="463"/>
    </location>
    <ligand>
        <name>Mg(2+)</name>
        <dbReference type="ChEBI" id="CHEBI:18420"/>
        <label>3</label>
    </ligand>
</feature>
<dbReference type="GO" id="GO:0005829">
    <property type="term" value="C:cytosol"/>
    <property type="evidence" value="ECO:0007669"/>
    <property type="project" value="TreeGrafter"/>
</dbReference>
<proteinExistence type="inferred from homology"/>
<sequence>MEKELKDLPEDVKSDPGPRGSKKLRGQKGYRIRVGDCRILYVIMFTVKGPVELAPLIAIVSNGTLTVTFDTPDAKKGFWSGRGLSGEPVTIRRLKSIPETILNIMQERVYTCDINPSMAGTKKTLMGWVHEIRDLGGIVFLVLRDREGFAQITLPKKRIDPEILEVVKRVPRESVIRVTGTVQEDARAPNGYEILPEEIEILNQANSPLPLDTTGKVGAELDTRLDSRFMDLRKPEVLAIFKIRNHVLVTIRKFLDEHGFLEINTPKIVATATEGGTALFPITYFDREAFLSQSPQLFKQIMMAAGFDRVWEIAPIFRAEEHDTSRHLNEATSIDIEASFMDHEDVMRLLEDLLARIYASVRNECEKALKDLNLQIEVPETPFRRITYTDAIDLIKSTDNPEFADLEWGDDLSSACEHELGRIIGEHYFITDWPTASKPYYTMPSTTDPEISLSFDLMHPKMELASGSKRIHEVELLTSKIDAMGLNPDSFEFYLRAFRFGMPPHAGWGLGLERVLMTMLDIDNIREVVLFPRDMKRVSP</sequence>
<feature type="binding site" evidence="10">
    <location>
        <position position="463"/>
    </location>
    <ligand>
        <name>Mg(2+)</name>
        <dbReference type="ChEBI" id="CHEBI:18420"/>
        <label>2</label>
    </ligand>
</feature>
<dbReference type="NCBIfam" id="TIGR00458">
    <property type="entry name" value="aspS_nondisc"/>
    <property type="match status" value="1"/>
</dbReference>
<organism evidence="13 14">
    <name type="scientific">Candidatus Syntropharchaeum caldarium</name>
    <dbReference type="NCBI Taxonomy" id="1838285"/>
    <lineage>
        <taxon>Archaea</taxon>
        <taxon>Methanobacteriati</taxon>
        <taxon>Methanobacteriota</taxon>
        <taxon>Stenosarchaea group</taxon>
        <taxon>Methanomicrobia</taxon>
        <taxon>Methanosarcinales</taxon>
        <taxon>ANME-2 cluster</taxon>
        <taxon>Candidatus Syntropharchaeum</taxon>
    </lineage>
</organism>
<dbReference type="CDD" id="cd00776">
    <property type="entry name" value="AsxRS_core"/>
    <property type="match status" value="1"/>
</dbReference>
<evidence type="ECO:0000256" key="7">
    <source>
        <dbReference type="ARBA" id="ARBA00022842"/>
    </source>
</evidence>
<dbReference type="SUPFAM" id="SSF55681">
    <property type="entry name" value="Class II aaRS and biotin synthetases"/>
    <property type="match status" value="1"/>
</dbReference>
<evidence type="ECO:0000256" key="6">
    <source>
        <dbReference type="ARBA" id="ARBA00022840"/>
    </source>
</evidence>
<feature type="site" description="Important for tRNA non-discrimination" evidence="10">
    <location>
        <position position="189"/>
    </location>
</feature>
<dbReference type="AlphaFoldDB" id="A0A1F2P946"/>
<evidence type="ECO:0000259" key="12">
    <source>
        <dbReference type="PROSITE" id="PS50862"/>
    </source>
</evidence>
<comment type="subunit">
    <text evidence="10">Homodimer.</text>
</comment>
<dbReference type="PANTHER" id="PTHR43450:SF1">
    <property type="entry name" value="ASPARTATE--TRNA LIGASE, CYTOPLASMIC"/>
    <property type="match status" value="1"/>
</dbReference>
<comment type="catalytic activity">
    <reaction evidence="10">
        <text>tRNA(Asx) + L-aspartate + ATP = L-aspartyl-tRNA(Asx) + AMP + diphosphate</text>
        <dbReference type="Rhea" id="RHEA:18349"/>
        <dbReference type="Rhea" id="RHEA-COMP:9710"/>
        <dbReference type="Rhea" id="RHEA-COMP:9711"/>
        <dbReference type="ChEBI" id="CHEBI:29991"/>
        <dbReference type="ChEBI" id="CHEBI:30616"/>
        <dbReference type="ChEBI" id="CHEBI:33019"/>
        <dbReference type="ChEBI" id="CHEBI:78442"/>
        <dbReference type="ChEBI" id="CHEBI:78516"/>
        <dbReference type="ChEBI" id="CHEBI:456215"/>
        <dbReference type="EC" id="6.1.1.23"/>
    </reaction>
</comment>
<keyword evidence="5 10" id="KW-0547">Nucleotide-binding</keyword>
<evidence type="ECO:0000256" key="1">
    <source>
        <dbReference type="ARBA" id="ARBA00004496"/>
    </source>
</evidence>
<dbReference type="InterPro" id="IPR004365">
    <property type="entry name" value="NA-bd_OB_tRNA"/>
</dbReference>
<evidence type="ECO:0000313" key="14">
    <source>
        <dbReference type="Proteomes" id="UP000186940"/>
    </source>
</evidence>
<keyword evidence="9 10" id="KW-0030">Aminoacyl-tRNA synthetase</keyword>
<keyword evidence="7 10" id="KW-0460">Magnesium</keyword>
<protein>
    <recommendedName>
        <fullName evidence="10">Aspartate--tRNA(Asp/Asn) ligase</fullName>
        <ecNumber evidence="10">6.1.1.23</ecNumber>
    </recommendedName>
    <alternativeName>
        <fullName evidence="10">Aspartyl-tRNA synthetase</fullName>
        <shortName evidence="10">AspRS</shortName>
    </alternativeName>
    <alternativeName>
        <fullName evidence="10">Non-discriminating aspartyl-tRNA synthetase</fullName>
        <shortName evidence="10">ND-AspRS</shortName>
    </alternativeName>
</protein>
<dbReference type="InterPro" id="IPR006195">
    <property type="entry name" value="aa-tRNA-synth_II"/>
</dbReference>
<evidence type="ECO:0000256" key="8">
    <source>
        <dbReference type="ARBA" id="ARBA00022917"/>
    </source>
</evidence>
<evidence type="ECO:0000256" key="11">
    <source>
        <dbReference type="SAM" id="MobiDB-lite"/>
    </source>
</evidence>
<accession>A0A1F2P946</accession>
<feature type="compositionally biased region" description="Basic and acidic residues" evidence="11">
    <location>
        <begin position="1"/>
        <end position="16"/>
    </location>
</feature>
<feature type="binding site" evidence="10">
    <location>
        <begin position="318"/>
        <end position="320"/>
    </location>
    <ligand>
        <name>ATP</name>
        <dbReference type="ChEBI" id="CHEBI:30616"/>
    </ligand>
</feature>
<evidence type="ECO:0000256" key="5">
    <source>
        <dbReference type="ARBA" id="ARBA00022741"/>
    </source>
</evidence>
<evidence type="ECO:0000256" key="10">
    <source>
        <dbReference type="HAMAP-Rule" id="MF_02075"/>
    </source>
</evidence>
<dbReference type="PATRIC" id="fig|1838285.3.peg.1791"/>
<dbReference type="GO" id="GO:0000287">
    <property type="term" value="F:magnesium ion binding"/>
    <property type="evidence" value="ECO:0007669"/>
    <property type="project" value="UniProtKB-UniRule"/>
</dbReference>
<comment type="cofactor">
    <cofactor evidence="10">
        <name>Mg(2+)</name>
        <dbReference type="ChEBI" id="CHEBI:18420"/>
    </cofactor>
    <text evidence="10">Binds 3 Mg(2+) cations per subunit. The strongest magnesium site (Mg1) is bound to the beta- and gamma-phosphates of ATP and four water molecules complete its coordination sphere.</text>
</comment>
<gene>
    <name evidence="10" type="primary">aspS</name>
    <name evidence="13" type="ORF">SCAL_001761</name>
</gene>
<feature type="binding site" evidence="10">
    <location>
        <position position="274"/>
    </location>
    <ligand>
        <name>L-aspartate</name>
        <dbReference type="ChEBI" id="CHEBI:29991"/>
    </ligand>
</feature>
<dbReference type="Pfam" id="PF00152">
    <property type="entry name" value="tRNA-synt_2"/>
    <property type="match status" value="1"/>
</dbReference>
<dbReference type="Pfam" id="PF01336">
    <property type="entry name" value="tRNA_anti-codon"/>
    <property type="match status" value="1"/>
</dbReference>
<dbReference type="GO" id="GO:0006422">
    <property type="term" value="P:aspartyl-tRNA aminoacylation"/>
    <property type="evidence" value="ECO:0007669"/>
    <property type="project" value="UniProtKB-UniRule"/>
</dbReference>
<comment type="subcellular location">
    <subcellularLocation>
        <location evidence="1 10">Cytoplasm</location>
    </subcellularLocation>
</comment>
<feature type="binding site" evidence="10">
    <location>
        <position position="466"/>
    </location>
    <ligand>
        <name>L-aspartate</name>
        <dbReference type="ChEBI" id="CHEBI:29991"/>
    </ligand>
</feature>
<feature type="domain" description="Aminoacyl-transfer RNA synthetases class-II family profile" evidence="12">
    <location>
        <begin position="241"/>
        <end position="540"/>
    </location>
</feature>
<dbReference type="GO" id="GO:0017101">
    <property type="term" value="C:aminoacyl-tRNA synthetase multienzyme complex"/>
    <property type="evidence" value="ECO:0007669"/>
    <property type="project" value="TreeGrafter"/>
</dbReference>
<dbReference type="EMBL" id="LYOS01000008">
    <property type="protein sequence ID" value="OFV67136.1"/>
    <property type="molecule type" value="Genomic_DNA"/>
</dbReference>
<evidence type="ECO:0000256" key="3">
    <source>
        <dbReference type="ARBA" id="ARBA00022490"/>
    </source>
</evidence>
<dbReference type="FunFam" id="3.30.930.10:FF:000038">
    <property type="entry name" value="Aspartate--tRNA ligase"/>
    <property type="match status" value="1"/>
</dbReference>
<dbReference type="STRING" id="1838285.SCAL_001761"/>
<dbReference type="PROSITE" id="PS50862">
    <property type="entry name" value="AA_TRNA_LIGASE_II"/>
    <property type="match status" value="1"/>
</dbReference>
<comment type="similarity">
    <text evidence="2 10">Belongs to the class-II aminoacyl-tRNA synthetase family. Type 2 subfamily.</text>
</comment>
<keyword evidence="6 10" id="KW-0067">ATP-binding</keyword>
<comment type="function">
    <text evidence="10">Aspartyl-tRNA synthetase with relaxed tRNA specificity since it is able to aspartylate not only its cognate tRNA(Asp) but also tRNA(Asn). Reaction proceeds in two steps: L-aspartate is first activated by ATP to form Asp-AMP and then transferred to the acceptor end of tRNA(Asp/Asn).</text>
</comment>
<keyword evidence="10" id="KW-0479">Metal-binding</keyword>
<feature type="region of interest" description="Disordered" evidence="11">
    <location>
        <begin position="1"/>
        <end position="25"/>
    </location>
</feature>
<dbReference type="HAMAP" id="MF_02075">
    <property type="entry name" value="Asp_tRNA_synth_type2"/>
    <property type="match status" value="1"/>
</dbReference>
<dbReference type="PRINTS" id="PR01042">
    <property type="entry name" value="TRNASYNTHASP"/>
</dbReference>
<dbReference type="EC" id="6.1.1.23" evidence="10"/>
<dbReference type="InterPro" id="IPR002312">
    <property type="entry name" value="Asp/Asn-tRNA-synth_IIb"/>
</dbReference>
<dbReference type="GO" id="GO:0050560">
    <property type="term" value="F:aspartate-tRNA(Asn) ligase activity"/>
    <property type="evidence" value="ECO:0007669"/>
    <property type="project" value="UniProtKB-EC"/>
</dbReference>
<feature type="binding site" evidence="10">
    <location>
        <position position="318"/>
    </location>
    <ligand>
        <name>L-aspartate</name>
        <dbReference type="ChEBI" id="CHEBI:29991"/>
    </ligand>
</feature>
<dbReference type="InterPro" id="IPR004523">
    <property type="entry name" value="Asp-tRNA_synthase_2"/>
</dbReference>
<keyword evidence="14" id="KW-1185">Reference proteome</keyword>
<dbReference type="PANTHER" id="PTHR43450">
    <property type="entry name" value="ASPARTYL-TRNA SYNTHETASE"/>
    <property type="match status" value="1"/>
</dbReference>
<evidence type="ECO:0000256" key="2">
    <source>
        <dbReference type="ARBA" id="ARBA00005312"/>
    </source>
</evidence>
<feature type="binding site" evidence="10">
    <location>
        <position position="466"/>
    </location>
    <ligand>
        <name>Mg(2+)</name>
        <dbReference type="ChEBI" id="CHEBI:18420"/>
        <label>2</label>
    </ligand>
</feature>
<name>A0A1F2P946_9EURY</name>
<dbReference type="Proteomes" id="UP000186940">
    <property type="component" value="Unassembled WGS sequence"/>
</dbReference>
<dbReference type="InterPro" id="IPR004364">
    <property type="entry name" value="Aa-tRNA-synt_II"/>
</dbReference>
<dbReference type="GO" id="GO:0005524">
    <property type="term" value="F:ATP binding"/>
    <property type="evidence" value="ECO:0007669"/>
    <property type="project" value="UniProtKB-UniRule"/>
</dbReference>
<dbReference type="InterPro" id="IPR012340">
    <property type="entry name" value="NA-bd_OB-fold"/>
</dbReference>
<feature type="binding site" evidence="10">
    <location>
        <begin position="511"/>
        <end position="514"/>
    </location>
    <ligand>
        <name>ATP</name>
        <dbReference type="ChEBI" id="CHEBI:30616"/>
    </ligand>
</feature>
<evidence type="ECO:0000256" key="4">
    <source>
        <dbReference type="ARBA" id="ARBA00022598"/>
    </source>
</evidence>
<evidence type="ECO:0000256" key="9">
    <source>
        <dbReference type="ARBA" id="ARBA00023146"/>
    </source>
</evidence>
<dbReference type="GO" id="GO:0003723">
    <property type="term" value="F:RNA binding"/>
    <property type="evidence" value="ECO:0007669"/>
    <property type="project" value="TreeGrafter"/>
</dbReference>
<dbReference type="InterPro" id="IPR045864">
    <property type="entry name" value="aa-tRNA-synth_II/BPL/LPL"/>
</dbReference>
<dbReference type="GO" id="GO:0004815">
    <property type="term" value="F:aspartate-tRNA ligase activity"/>
    <property type="evidence" value="ECO:0007669"/>
    <property type="project" value="UniProtKB-UniRule"/>
</dbReference>
<comment type="caution">
    <text evidence="10">Lacks conserved residue(s) required for the propagation of feature annotation.</text>
</comment>
<keyword evidence="3 10" id="KW-0963">Cytoplasm</keyword>
<feature type="binding site" evidence="10">
    <location>
        <position position="470"/>
    </location>
    <ligand>
        <name>L-aspartate</name>
        <dbReference type="ChEBI" id="CHEBI:29991"/>
    </ligand>
</feature>
<feature type="binding site" evidence="10">
    <location>
        <begin position="326"/>
        <end position="328"/>
    </location>
    <ligand>
        <name>ATP</name>
        <dbReference type="ChEBI" id="CHEBI:30616"/>
    </ligand>
</feature>
<dbReference type="Gene3D" id="3.30.930.10">
    <property type="entry name" value="Bira Bifunctional Protein, Domain 2"/>
    <property type="match status" value="1"/>
</dbReference>
<dbReference type="NCBIfam" id="NF003483">
    <property type="entry name" value="PRK05159.1"/>
    <property type="match status" value="1"/>
</dbReference>
<dbReference type="CDD" id="cd04316">
    <property type="entry name" value="ND_PkAspRS_like_N"/>
    <property type="match status" value="1"/>
</dbReference>
<keyword evidence="8 10" id="KW-0648">Protein biosynthesis</keyword>